<dbReference type="InterPro" id="IPR006047">
    <property type="entry name" value="GH13_cat_dom"/>
</dbReference>
<dbReference type="Proteomes" id="UP001500751">
    <property type="component" value="Unassembled WGS sequence"/>
</dbReference>
<dbReference type="Gene3D" id="3.20.20.80">
    <property type="entry name" value="Glycosidases"/>
    <property type="match status" value="3"/>
</dbReference>
<gene>
    <name evidence="8" type="ORF">GCM10009839_37770</name>
</gene>
<dbReference type="PROSITE" id="PS50853">
    <property type="entry name" value="FN3"/>
    <property type="match status" value="1"/>
</dbReference>
<proteinExistence type="predicted"/>
<comment type="cofactor">
    <cofactor evidence="1">
        <name>Ca(2+)</name>
        <dbReference type="ChEBI" id="CHEBI:29108"/>
    </cofactor>
</comment>
<evidence type="ECO:0000256" key="1">
    <source>
        <dbReference type="ARBA" id="ARBA00001913"/>
    </source>
</evidence>
<keyword evidence="5" id="KW-0624">Polysaccharide degradation</keyword>
<dbReference type="SUPFAM" id="SSF51445">
    <property type="entry name" value="(Trans)glycosidases"/>
    <property type="match status" value="1"/>
</dbReference>
<keyword evidence="4" id="KW-0378">Hydrolase</keyword>
<keyword evidence="5" id="KW-0119">Carbohydrate metabolism</keyword>
<comment type="caution">
    <text evidence="8">The sequence shown here is derived from an EMBL/GenBank/DDBJ whole genome shotgun (WGS) entry which is preliminary data.</text>
</comment>
<dbReference type="CDD" id="cd11339">
    <property type="entry name" value="AmyAc_bac_CMD_like_2"/>
    <property type="match status" value="1"/>
</dbReference>
<evidence type="ECO:0000256" key="6">
    <source>
        <dbReference type="SAM" id="MobiDB-lite"/>
    </source>
</evidence>
<evidence type="ECO:0000256" key="4">
    <source>
        <dbReference type="ARBA" id="ARBA00023295"/>
    </source>
</evidence>
<evidence type="ECO:0000256" key="5">
    <source>
        <dbReference type="ARBA" id="ARBA00023326"/>
    </source>
</evidence>
<keyword evidence="3" id="KW-0732">Signal</keyword>
<dbReference type="SMART" id="SM00642">
    <property type="entry name" value="Aamy"/>
    <property type="match status" value="1"/>
</dbReference>
<reference evidence="9" key="1">
    <citation type="journal article" date="2019" name="Int. J. Syst. Evol. Microbiol.">
        <title>The Global Catalogue of Microorganisms (GCM) 10K type strain sequencing project: providing services to taxonomists for standard genome sequencing and annotation.</title>
        <authorList>
            <consortium name="The Broad Institute Genomics Platform"/>
            <consortium name="The Broad Institute Genome Sequencing Center for Infectious Disease"/>
            <person name="Wu L."/>
            <person name="Ma J."/>
        </authorList>
    </citation>
    <scope>NUCLEOTIDE SEQUENCE [LARGE SCALE GENOMIC DNA]</scope>
    <source>
        <strain evidence="9">JCM 16014</strain>
    </source>
</reference>
<evidence type="ECO:0000313" key="8">
    <source>
        <dbReference type="EMBL" id="GAA2033760.1"/>
    </source>
</evidence>
<dbReference type="PANTHER" id="PTHR10357:SF215">
    <property type="entry name" value="ALPHA-AMYLASE 1"/>
    <property type="match status" value="1"/>
</dbReference>
<dbReference type="SUPFAM" id="SSF51011">
    <property type="entry name" value="Glycosyl hydrolase domain"/>
    <property type="match status" value="1"/>
</dbReference>
<dbReference type="SUPFAM" id="SSF49265">
    <property type="entry name" value="Fibronectin type III"/>
    <property type="match status" value="1"/>
</dbReference>
<dbReference type="InterPro" id="IPR013783">
    <property type="entry name" value="Ig-like_fold"/>
</dbReference>
<dbReference type="Gene3D" id="2.60.40.1180">
    <property type="entry name" value="Golgi alpha-mannosidase II"/>
    <property type="match status" value="1"/>
</dbReference>
<dbReference type="CDD" id="cd00063">
    <property type="entry name" value="FN3"/>
    <property type="match status" value="1"/>
</dbReference>
<evidence type="ECO:0000313" key="9">
    <source>
        <dbReference type="Proteomes" id="UP001500751"/>
    </source>
</evidence>
<keyword evidence="9" id="KW-1185">Reference proteome</keyword>
<protein>
    <submittedName>
        <fullName evidence="8">Carbohydrate binding domain-containing protein</fullName>
    </submittedName>
</protein>
<name>A0ABP5FTL7_9ACTN</name>
<dbReference type="InterPro" id="IPR013780">
    <property type="entry name" value="Glyco_hydro_b"/>
</dbReference>
<evidence type="ECO:0000256" key="3">
    <source>
        <dbReference type="ARBA" id="ARBA00022729"/>
    </source>
</evidence>
<feature type="domain" description="Fibronectin type-III" evidence="7">
    <location>
        <begin position="374"/>
        <end position="467"/>
    </location>
</feature>
<feature type="region of interest" description="Disordered" evidence="6">
    <location>
        <begin position="129"/>
        <end position="163"/>
    </location>
</feature>
<dbReference type="EMBL" id="BAAAQN010000020">
    <property type="protein sequence ID" value="GAA2033760.1"/>
    <property type="molecule type" value="Genomic_DNA"/>
</dbReference>
<dbReference type="InterPro" id="IPR036116">
    <property type="entry name" value="FN3_sf"/>
</dbReference>
<accession>A0ABP5FTL7</accession>
<keyword evidence="4" id="KW-0326">Glycosidase</keyword>
<dbReference type="PANTHER" id="PTHR10357">
    <property type="entry name" value="ALPHA-AMYLASE FAMILY MEMBER"/>
    <property type="match status" value="1"/>
</dbReference>
<evidence type="ECO:0000256" key="2">
    <source>
        <dbReference type="ARBA" id="ARBA00022723"/>
    </source>
</evidence>
<dbReference type="InterPro" id="IPR017853">
    <property type="entry name" value="GH"/>
</dbReference>
<sequence>MPRSVRERRLRAWRRLIVAALCGALVTILPALARPAVAGNSVTVFYHPSAAWSAVDVHYAPNGGAWTAVPGVPMDAACSGWYSKTIDLGTATGMQVVFNNGTGTWDNNGGRNYAVGSGIVTVSGGVVGAGNPCTPTPPPSSSSPTSTPSSSPSPSPSTPSSGGNSATVFYYPSSAWTTVDIHYAPNGGSWTAVPGVPMAAAACAGWYTRTVDLGSATGLQLVFNNGSGTWDNNNGKNYSAGTGIITVRNGVVGTGDPCAVVPPTPGGNSAAVFYNTTGKTWSTVNIHYAPEGDAWTAVPGVPMDEIACTGWVKKTVSLGSATAMQAVFNNGSGAWDNNNGTNYRIPAGTSTVTNGVVKSGATDPCAATPPDTTPPSVPANVTGTADHVTITLAWTAATDDRGVTSYQITRTGGSGGPVVLSTAYNTYIDGSLAAQTAYTYSIKAVDAAGNLSAASAPVTVTTGTTPPVPPGGTMLGGDARKDSIYFVLTARFYDGDTSNNRGGSQDVSSGNAANDDPMFRGDFKGLIDKLDYIKALGFSAIWITPVVLNRSDYDYHGYHGWDFYRVDDRLESVGAGYQDLINDAHAKGLKIYQDVVYNHSSRWGANGLFVPTVWGAKDGQWDWMYSTKVPGKTYDPMVEFHGNDPSMTPQQNQLAQGRPYNGDLWSTTAPPGNTCANYGTPTGQYSPEGFTLHNCQWPSPTSGMFPASLYHQCWIGNWEGEDSRSCWLADDLADFNTENPVVQNYLIGAYNKYIDMGVDGFRVDTAVHIPRVTWNRRFLPALQQHLVDKYGATKAQDFFVFGEVAAFVNDKWNRGSVNHSAQFYTWKERRTYTTDDQQAALDQYNYEEQQGPGNQPTSTNAFLVGNDYHAPDHTQFSGMNIIDMRMHMNFGDAGNAFRNGKDSDDSTNDATYNVVYVDSHDYGPNKSSVRYTGGTDAWAENMDLMWTFRGVPTLYYGSEIEFQAGKTIDCGPSCPLATTGRAYYGDHLEGTVTASDFGVVGSASGAVATTLSMPLVKHVERLNLIRRAVPALEMGQYSTDGVTGPIAYKRRYTNGSVDSFALVTVSSSSTFTGIPNGTYTDAVTGDVQTVTSGTLTATVNAKGDMRVYVLSLPGNPAPGKIGTDGPYLK</sequence>
<keyword evidence="2" id="KW-0479">Metal-binding</keyword>
<organism evidence="8 9">
    <name type="scientific">Catenulispora yoronensis</name>
    <dbReference type="NCBI Taxonomy" id="450799"/>
    <lineage>
        <taxon>Bacteria</taxon>
        <taxon>Bacillati</taxon>
        <taxon>Actinomycetota</taxon>
        <taxon>Actinomycetes</taxon>
        <taxon>Catenulisporales</taxon>
        <taxon>Catenulisporaceae</taxon>
        <taxon>Catenulispora</taxon>
    </lineage>
</organism>
<dbReference type="InterPro" id="IPR003961">
    <property type="entry name" value="FN3_dom"/>
</dbReference>
<dbReference type="SMART" id="SM01066">
    <property type="entry name" value="CBM_25"/>
    <property type="match status" value="3"/>
</dbReference>
<dbReference type="Gene3D" id="2.60.40.10">
    <property type="entry name" value="Immunoglobulins"/>
    <property type="match status" value="4"/>
</dbReference>
<dbReference type="RefSeq" id="WP_344666936.1">
    <property type="nucleotide sequence ID" value="NZ_BAAAQN010000020.1"/>
</dbReference>
<dbReference type="InterPro" id="IPR005085">
    <property type="entry name" value="CBM25"/>
</dbReference>
<dbReference type="Pfam" id="PF03423">
    <property type="entry name" value="CBM_25"/>
    <property type="match status" value="3"/>
</dbReference>
<dbReference type="Pfam" id="PF00128">
    <property type="entry name" value="Alpha-amylase"/>
    <property type="match status" value="2"/>
</dbReference>
<evidence type="ECO:0000259" key="7">
    <source>
        <dbReference type="PROSITE" id="PS50853"/>
    </source>
</evidence>
<dbReference type="SMART" id="SM00060">
    <property type="entry name" value="FN3"/>
    <property type="match status" value="1"/>
</dbReference>